<dbReference type="EMBL" id="CAJFCJ010000007">
    <property type="protein sequence ID" value="CAD5117754.1"/>
    <property type="molecule type" value="Genomic_DNA"/>
</dbReference>
<dbReference type="GO" id="GO:0007165">
    <property type="term" value="P:signal transduction"/>
    <property type="evidence" value="ECO:0007669"/>
    <property type="project" value="InterPro"/>
</dbReference>
<dbReference type="InterPro" id="IPR039665">
    <property type="entry name" value="PH_APBB1IP"/>
</dbReference>
<keyword evidence="11" id="KW-1185">Reference proteome</keyword>
<dbReference type="SUPFAM" id="SSF55550">
    <property type="entry name" value="SH2 domain"/>
    <property type="match status" value="1"/>
</dbReference>
<dbReference type="InterPro" id="IPR039664">
    <property type="entry name" value="GRB/APBB1IP"/>
</dbReference>
<evidence type="ECO:0000259" key="9">
    <source>
        <dbReference type="PROSITE" id="PS50200"/>
    </source>
</evidence>
<feature type="region of interest" description="Disordered" evidence="6">
    <location>
        <begin position="414"/>
        <end position="435"/>
    </location>
</feature>
<dbReference type="Gene3D" id="2.30.29.30">
    <property type="entry name" value="Pleckstrin-homology domain (PH domain)/Phosphotyrosine-binding domain (PTB)"/>
    <property type="match status" value="1"/>
</dbReference>
<dbReference type="Proteomes" id="UP000549394">
    <property type="component" value="Unassembled WGS sequence"/>
</dbReference>
<comment type="similarity">
    <text evidence="2">Belongs to the GRB7/10/14 family.</text>
</comment>
<name>A0A7I8VT07_9ANNE</name>
<reference evidence="10 11" key="1">
    <citation type="submission" date="2020-08" db="EMBL/GenBank/DDBJ databases">
        <authorList>
            <person name="Hejnol A."/>
        </authorList>
    </citation>
    <scope>NUCLEOTIDE SEQUENCE [LARGE SCALE GENOMIC DNA]</scope>
</reference>
<dbReference type="InterPro" id="IPR011993">
    <property type="entry name" value="PH-like_dom_sf"/>
</dbReference>
<dbReference type="Pfam" id="PF00017">
    <property type="entry name" value="SH2"/>
    <property type="match status" value="1"/>
</dbReference>
<organism evidence="10 11">
    <name type="scientific">Dimorphilus gyrociliatus</name>
    <dbReference type="NCBI Taxonomy" id="2664684"/>
    <lineage>
        <taxon>Eukaryota</taxon>
        <taxon>Metazoa</taxon>
        <taxon>Spiralia</taxon>
        <taxon>Lophotrochozoa</taxon>
        <taxon>Annelida</taxon>
        <taxon>Polychaeta</taxon>
        <taxon>Polychaeta incertae sedis</taxon>
        <taxon>Dinophilidae</taxon>
        <taxon>Dimorphilus</taxon>
    </lineage>
</organism>
<evidence type="ECO:0000313" key="10">
    <source>
        <dbReference type="EMBL" id="CAD5117754.1"/>
    </source>
</evidence>
<dbReference type="Pfam" id="PF08947">
    <property type="entry name" value="BPS"/>
    <property type="match status" value="1"/>
</dbReference>
<dbReference type="InterPro" id="IPR029071">
    <property type="entry name" value="Ubiquitin-like_domsf"/>
</dbReference>
<dbReference type="Pfam" id="PF00788">
    <property type="entry name" value="RA"/>
    <property type="match status" value="1"/>
</dbReference>
<evidence type="ECO:0000256" key="3">
    <source>
        <dbReference type="ARBA" id="ARBA00022490"/>
    </source>
</evidence>
<dbReference type="PROSITE" id="PS50200">
    <property type="entry name" value="RA"/>
    <property type="match status" value="1"/>
</dbReference>
<keyword evidence="4 5" id="KW-0727">SH2 domain</keyword>
<accession>A0A7I8VT07</accession>
<gene>
    <name evidence="10" type="ORF">DGYR_LOCUS6253</name>
</gene>
<keyword evidence="3" id="KW-0963">Cytoplasm</keyword>
<dbReference type="GO" id="GO:0005737">
    <property type="term" value="C:cytoplasm"/>
    <property type="evidence" value="ECO:0007669"/>
    <property type="project" value="UniProtKB-SubCell"/>
</dbReference>
<dbReference type="PROSITE" id="PS50003">
    <property type="entry name" value="PH_DOMAIN"/>
    <property type="match status" value="1"/>
</dbReference>
<protein>
    <submittedName>
        <fullName evidence="10">DgyrCDS6501</fullName>
    </submittedName>
</protein>
<feature type="domain" description="PH" evidence="8">
    <location>
        <begin position="238"/>
        <end position="344"/>
    </location>
</feature>
<evidence type="ECO:0000256" key="2">
    <source>
        <dbReference type="ARBA" id="ARBA00006708"/>
    </source>
</evidence>
<feature type="domain" description="SH2" evidence="7">
    <location>
        <begin position="451"/>
        <end position="548"/>
    </location>
</feature>
<proteinExistence type="inferred from homology"/>
<dbReference type="Gene3D" id="3.10.20.90">
    <property type="entry name" value="Phosphatidylinositol 3-kinase Catalytic Subunit, Chain A, domain 1"/>
    <property type="match status" value="1"/>
</dbReference>
<evidence type="ECO:0000256" key="4">
    <source>
        <dbReference type="ARBA" id="ARBA00022999"/>
    </source>
</evidence>
<dbReference type="PANTHER" id="PTHR11243">
    <property type="entry name" value="GROWTH FACTOR RECEPTOR-BOUND PROTEIN"/>
    <property type="match status" value="1"/>
</dbReference>
<dbReference type="CDD" id="cd01259">
    <property type="entry name" value="PH_APBB1IP"/>
    <property type="match status" value="1"/>
</dbReference>
<dbReference type="SMART" id="SM00233">
    <property type="entry name" value="PH"/>
    <property type="match status" value="1"/>
</dbReference>
<feature type="compositionally biased region" description="Low complexity" evidence="6">
    <location>
        <begin position="415"/>
        <end position="432"/>
    </location>
</feature>
<evidence type="ECO:0000313" key="11">
    <source>
        <dbReference type="Proteomes" id="UP000549394"/>
    </source>
</evidence>
<evidence type="ECO:0000256" key="1">
    <source>
        <dbReference type="ARBA" id="ARBA00004496"/>
    </source>
</evidence>
<dbReference type="InterPro" id="IPR000159">
    <property type="entry name" value="RA_dom"/>
</dbReference>
<evidence type="ECO:0000259" key="8">
    <source>
        <dbReference type="PROSITE" id="PS50003"/>
    </source>
</evidence>
<dbReference type="OrthoDB" id="6278443at2759"/>
<dbReference type="Pfam" id="PF00169">
    <property type="entry name" value="PH"/>
    <property type="match status" value="1"/>
</dbReference>
<dbReference type="PANTHER" id="PTHR11243:SF38">
    <property type="entry name" value="GROWTH FACTOR RECEPTOR-BOUND PROTEIN 14-LIKE ISOFORM X1"/>
    <property type="match status" value="1"/>
</dbReference>
<dbReference type="SUPFAM" id="SSF54236">
    <property type="entry name" value="Ubiquitin-like"/>
    <property type="match status" value="1"/>
</dbReference>
<dbReference type="PROSITE" id="PS50001">
    <property type="entry name" value="SH2"/>
    <property type="match status" value="1"/>
</dbReference>
<feature type="domain" description="Ras-associating" evidence="9">
    <location>
        <begin position="139"/>
        <end position="184"/>
    </location>
</feature>
<dbReference type="SUPFAM" id="SSF50729">
    <property type="entry name" value="PH domain-like"/>
    <property type="match status" value="1"/>
</dbReference>
<dbReference type="PRINTS" id="PR00401">
    <property type="entry name" value="SH2DOMAIN"/>
</dbReference>
<dbReference type="InterPro" id="IPR015042">
    <property type="entry name" value="BPS-dom"/>
</dbReference>
<dbReference type="AlphaFoldDB" id="A0A7I8VT07"/>
<dbReference type="InterPro" id="IPR036860">
    <property type="entry name" value="SH2_dom_sf"/>
</dbReference>
<dbReference type="InterPro" id="IPR001849">
    <property type="entry name" value="PH_domain"/>
</dbReference>
<comment type="caution">
    <text evidence="10">The sequence shown here is derived from an EMBL/GenBank/DDBJ whole genome shotgun (WGS) entry which is preliminary data.</text>
</comment>
<dbReference type="Gene3D" id="3.30.505.10">
    <property type="entry name" value="SH2 domain"/>
    <property type="match status" value="1"/>
</dbReference>
<evidence type="ECO:0000259" key="7">
    <source>
        <dbReference type="PROSITE" id="PS50001"/>
    </source>
</evidence>
<sequence>MIKVEKNYTPFRQFDTYDVVDFEEQSTFNGESSQRNLRCSCSCQETEKSSYQSNSLGRRIPRSSTFSHHISNNSLMFRMAKSNAMPTSSSSFDQLPTRRYSFHNAQRESTPAYLVVADSMLAIDATLELSQEEKVSYTRDWCVVEKNCAFNLERPLEDHENLCKVRSSWSKSENNKFLFKKDPRRYALFQQGVTYFPDSMLDMRFTVGHAQPTANFSDLAEAEKTKVSQSLLNAAPNMPDIQGYLYFKNGRSKWKKYFFVLRPSGLYYSMKSNSKEPRHLVLVNLSEYEIHMANNAKKTLDSHNDYCLVLKKRSDNDIGQWLQLCAEEESSRQKWHMALRLVKYGKQLNDDYEAAVVREGKIQSKPSYGRANTDMVAMDFTGSSGGRVIDDPFEAFGVAIEEAAAWRRRGRVNMPRSSPSYSSRSPLTSPASLMPPSNAHMASNLHLTQSWFYHNITREDAESLLLSNGAGIDGFFLIRESMSIPDVHVISFVFKGQVKHCKIHLVENDGKYHYSIDHGTTKFQDIIQLVDFYRVNKGGLPTTLTDYVANCVKQL</sequence>
<dbReference type="InterPro" id="IPR000980">
    <property type="entry name" value="SH2"/>
</dbReference>
<evidence type="ECO:0000256" key="5">
    <source>
        <dbReference type="PROSITE-ProRule" id="PRU00191"/>
    </source>
</evidence>
<evidence type="ECO:0000256" key="6">
    <source>
        <dbReference type="SAM" id="MobiDB-lite"/>
    </source>
</evidence>
<dbReference type="SMART" id="SM00252">
    <property type="entry name" value="SH2"/>
    <property type="match status" value="1"/>
</dbReference>
<comment type="subcellular location">
    <subcellularLocation>
        <location evidence="1">Cytoplasm</location>
    </subcellularLocation>
</comment>